<comment type="caution">
    <text evidence="1">The sequence shown here is derived from an EMBL/GenBank/DDBJ whole genome shotgun (WGS) entry which is preliminary data.</text>
</comment>
<proteinExistence type="predicted"/>
<organism evidence="1 2">
    <name type="scientific">Hevea brasiliensis</name>
    <name type="common">Para rubber tree</name>
    <name type="synonym">Siphonia brasiliensis</name>
    <dbReference type="NCBI Taxonomy" id="3981"/>
    <lineage>
        <taxon>Eukaryota</taxon>
        <taxon>Viridiplantae</taxon>
        <taxon>Streptophyta</taxon>
        <taxon>Embryophyta</taxon>
        <taxon>Tracheophyta</taxon>
        <taxon>Spermatophyta</taxon>
        <taxon>Magnoliopsida</taxon>
        <taxon>eudicotyledons</taxon>
        <taxon>Gunneridae</taxon>
        <taxon>Pentapetalae</taxon>
        <taxon>rosids</taxon>
        <taxon>fabids</taxon>
        <taxon>Malpighiales</taxon>
        <taxon>Euphorbiaceae</taxon>
        <taxon>Crotonoideae</taxon>
        <taxon>Micrandreae</taxon>
        <taxon>Hevea</taxon>
    </lineage>
</organism>
<dbReference type="EMBL" id="JAAGAX010000010">
    <property type="protein sequence ID" value="KAF2301603.1"/>
    <property type="molecule type" value="Genomic_DNA"/>
</dbReference>
<accession>A0A6A6LNA0</accession>
<keyword evidence="2" id="KW-1185">Reference proteome</keyword>
<evidence type="ECO:0008006" key="3">
    <source>
        <dbReference type="Google" id="ProtNLM"/>
    </source>
</evidence>
<evidence type="ECO:0000313" key="1">
    <source>
        <dbReference type="EMBL" id="KAF2301603.1"/>
    </source>
</evidence>
<reference evidence="1 2" key="1">
    <citation type="journal article" date="2020" name="Mol. Plant">
        <title>The Chromosome-Based Rubber Tree Genome Provides New Insights into Spurge Genome Evolution and Rubber Biosynthesis.</title>
        <authorList>
            <person name="Liu J."/>
            <person name="Shi C."/>
            <person name="Shi C.C."/>
            <person name="Li W."/>
            <person name="Zhang Q.J."/>
            <person name="Zhang Y."/>
            <person name="Li K."/>
            <person name="Lu H.F."/>
            <person name="Shi C."/>
            <person name="Zhu S.T."/>
            <person name="Xiao Z.Y."/>
            <person name="Nan H."/>
            <person name="Yue Y."/>
            <person name="Zhu X.G."/>
            <person name="Wu Y."/>
            <person name="Hong X.N."/>
            <person name="Fan G.Y."/>
            <person name="Tong Y."/>
            <person name="Zhang D."/>
            <person name="Mao C.L."/>
            <person name="Liu Y.L."/>
            <person name="Hao S.J."/>
            <person name="Liu W.Q."/>
            <person name="Lv M.Q."/>
            <person name="Zhang H.B."/>
            <person name="Liu Y."/>
            <person name="Hu-Tang G.R."/>
            <person name="Wang J.P."/>
            <person name="Wang J.H."/>
            <person name="Sun Y.H."/>
            <person name="Ni S.B."/>
            <person name="Chen W.B."/>
            <person name="Zhang X.C."/>
            <person name="Jiao Y.N."/>
            <person name="Eichler E.E."/>
            <person name="Li G.H."/>
            <person name="Liu X."/>
            <person name="Gao L.Z."/>
        </authorList>
    </citation>
    <scope>NUCLEOTIDE SEQUENCE [LARGE SCALE GENOMIC DNA]</scope>
    <source>
        <strain evidence="2">cv. GT1</strain>
        <tissue evidence="1">Leaf</tissue>
    </source>
</reference>
<dbReference type="Proteomes" id="UP000467840">
    <property type="component" value="Chromosome 4"/>
</dbReference>
<dbReference type="PANTHER" id="PTHR33491">
    <property type="entry name" value="OSJNBA0016N04.9 PROTEIN"/>
    <property type="match status" value="1"/>
</dbReference>
<protein>
    <recommendedName>
        <fullName evidence="3">Wall-associated receptor kinase galacturonan-binding domain-containing protein</fullName>
    </recommendedName>
</protein>
<name>A0A6A6LNA0_HEVBR</name>
<sequence length="181" mass="20115">MSKGCYLDEWFEIECNNSVYGPPRAFISKIKMELLNISVRGWAIVKGPIISSNCYGSKADQPVNLTGSPFSISPANIFTAIGCNTRALMTDNPLQRLGDIDSGNQSADGCKLAFLEGTYGMNSWKKKNPNIQFPMLLDWMVNSSLREDYNNRMFDSSGRKGVDSKTLDCYNSSYSSSINEE</sequence>
<evidence type="ECO:0000313" key="2">
    <source>
        <dbReference type="Proteomes" id="UP000467840"/>
    </source>
</evidence>
<gene>
    <name evidence="1" type="ORF">GH714_028114</name>
</gene>
<dbReference type="AlphaFoldDB" id="A0A6A6LNA0"/>